<name>A0A9E7DJ61_9FIRM</name>
<keyword evidence="3" id="KW-0753">Steroid metabolism</keyword>
<comment type="similarity">
    <text evidence="1">Belongs to the short-chain dehydrogenases/reductases (SDR) family.</text>
</comment>
<evidence type="ECO:0000256" key="3">
    <source>
        <dbReference type="ARBA" id="ARBA00023221"/>
    </source>
</evidence>
<sequence>MLALVSGASRGIGRAIAIEFAKKGYDVCINYHEHGDEAMEILEEVKKYSNGFVYGADVSNYEEVSKLKEEIFKRYKKIDVLVNNAGVALTKLVQETSEDEYDYVFNTNMKGVFNMTKAFIKPMIHEGAGCIINVTSMWGETGAAMETVYSASKGAVIAFTKAVAKEAAPSGVRVNAISLGCIATDMMKVYSEAEIDMLRDETPLEMIGSAEDAAKAAVFLASQDAKFITGEVLRVNGGFYI</sequence>
<dbReference type="GO" id="GO:0016491">
    <property type="term" value="F:oxidoreductase activity"/>
    <property type="evidence" value="ECO:0007669"/>
    <property type="project" value="UniProtKB-KW"/>
</dbReference>
<dbReference type="InterPro" id="IPR020904">
    <property type="entry name" value="Sc_DH/Rdtase_CS"/>
</dbReference>
<dbReference type="Proteomes" id="UP000831151">
    <property type="component" value="Chromosome"/>
</dbReference>
<gene>
    <name evidence="4" type="ORF">M1R53_06560</name>
</gene>
<dbReference type="RefSeq" id="WP_249242440.1">
    <property type="nucleotide sequence ID" value="NZ_CP096649.1"/>
</dbReference>
<reference evidence="4" key="1">
    <citation type="submission" date="2022-04" db="EMBL/GenBank/DDBJ databases">
        <title>Complete genome sequences of Ezakiella coagulans and Fenollaria massiliensis.</title>
        <authorList>
            <person name="France M.T."/>
            <person name="Clifford J."/>
            <person name="Narina S."/>
            <person name="Rutt L."/>
            <person name="Ravel J."/>
        </authorList>
    </citation>
    <scope>NUCLEOTIDE SEQUENCE</scope>
    <source>
        <strain evidence="4">C0061C2</strain>
    </source>
</reference>
<proteinExistence type="inferred from homology"/>
<dbReference type="PRINTS" id="PR00080">
    <property type="entry name" value="SDRFAMILY"/>
</dbReference>
<keyword evidence="5" id="KW-1185">Reference proteome</keyword>
<dbReference type="FunFam" id="3.40.50.720:FF:000173">
    <property type="entry name" value="3-oxoacyl-[acyl-carrier protein] reductase"/>
    <property type="match status" value="1"/>
</dbReference>
<dbReference type="PRINTS" id="PR00081">
    <property type="entry name" value="GDHRDH"/>
</dbReference>
<dbReference type="InterPro" id="IPR050259">
    <property type="entry name" value="SDR"/>
</dbReference>
<dbReference type="InterPro" id="IPR036291">
    <property type="entry name" value="NAD(P)-bd_dom_sf"/>
</dbReference>
<dbReference type="GO" id="GO:0008202">
    <property type="term" value="P:steroid metabolic process"/>
    <property type="evidence" value="ECO:0007669"/>
    <property type="project" value="UniProtKB-KW"/>
</dbReference>
<keyword evidence="2" id="KW-0560">Oxidoreductase</keyword>
<dbReference type="GO" id="GO:0032787">
    <property type="term" value="P:monocarboxylic acid metabolic process"/>
    <property type="evidence" value="ECO:0007669"/>
    <property type="project" value="UniProtKB-ARBA"/>
</dbReference>
<dbReference type="PANTHER" id="PTHR42879">
    <property type="entry name" value="3-OXOACYL-(ACYL-CARRIER-PROTEIN) REDUCTASE"/>
    <property type="match status" value="1"/>
</dbReference>
<evidence type="ECO:0000313" key="5">
    <source>
        <dbReference type="Proteomes" id="UP000831151"/>
    </source>
</evidence>
<dbReference type="PANTHER" id="PTHR42879:SF2">
    <property type="entry name" value="3-OXOACYL-[ACYL-CARRIER-PROTEIN] REDUCTASE FABG"/>
    <property type="match status" value="1"/>
</dbReference>
<dbReference type="Gene3D" id="3.40.50.720">
    <property type="entry name" value="NAD(P)-binding Rossmann-like Domain"/>
    <property type="match status" value="1"/>
</dbReference>
<organism evidence="4 5">
    <name type="scientific">Fenollaria massiliensis</name>
    <dbReference type="NCBI Taxonomy" id="938288"/>
    <lineage>
        <taxon>Bacteria</taxon>
        <taxon>Bacillati</taxon>
        <taxon>Bacillota</taxon>
        <taxon>Clostridia</taxon>
        <taxon>Eubacteriales</taxon>
        <taxon>Fenollaria</taxon>
    </lineage>
</organism>
<dbReference type="InterPro" id="IPR002347">
    <property type="entry name" value="SDR_fam"/>
</dbReference>
<protein>
    <submittedName>
        <fullName evidence="4">SDR family oxidoreductase</fullName>
    </submittedName>
</protein>
<dbReference type="SUPFAM" id="SSF51735">
    <property type="entry name" value="NAD(P)-binding Rossmann-fold domains"/>
    <property type="match status" value="1"/>
</dbReference>
<dbReference type="Pfam" id="PF13561">
    <property type="entry name" value="adh_short_C2"/>
    <property type="match status" value="1"/>
</dbReference>
<dbReference type="EMBL" id="CP096649">
    <property type="protein sequence ID" value="UQK58896.1"/>
    <property type="molecule type" value="Genomic_DNA"/>
</dbReference>
<dbReference type="AlphaFoldDB" id="A0A9E7DJ61"/>
<evidence type="ECO:0000256" key="2">
    <source>
        <dbReference type="ARBA" id="ARBA00023002"/>
    </source>
</evidence>
<evidence type="ECO:0000256" key="1">
    <source>
        <dbReference type="ARBA" id="ARBA00006484"/>
    </source>
</evidence>
<dbReference type="PROSITE" id="PS00061">
    <property type="entry name" value="ADH_SHORT"/>
    <property type="match status" value="1"/>
</dbReference>
<evidence type="ECO:0000313" key="4">
    <source>
        <dbReference type="EMBL" id="UQK58896.1"/>
    </source>
</evidence>
<keyword evidence="3" id="KW-0443">Lipid metabolism</keyword>
<dbReference type="KEGG" id="fms:M1R53_06560"/>
<accession>A0A9E7DJ61</accession>
<dbReference type="NCBIfam" id="NF047420">
    <property type="entry name" value="EF_P_mod_YmfI"/>
    <property type="match status" value="1"/>
</dbReference>